<accession>A0A7K0K3J8</accession>
<dbReference type="Gene3D" id="3.40.50.2000">
    <property type="entry name" value="Glycogen Phosphorylase B"/>
    <property type="match status" value="2"/>
</dbReference>
<keyword evidence="4" id="KW-1185">Reference proteome</keyword>
<dbReference type="Pfam" id="PF02350">
    <property type="entry name" value="Epimerase_2"/>
    <property type="match status" value="1"/>
</dbReference>
<dbReference type="SUPFAM" id="SSF53756">
    <property type="entry name" value="UDP-Glycosyltransferase/glycogen phosphorylase"/>
    <property type="match status" value="1"/>
</dbReference>
<feature type="domain" description="UDP-N-acetylglucosamine 2-epimerase" evidence="2">
    <location>
        <begin position="21"/>
        <end position="319"/>
    </location>
</feature>
<dbReference type="EMBL" id="VUMY01000012">
    <property type="protein sequence ID" value="MST50062.1"/>
    <property type="molecule type" value="Genomic_DNA"/>
</dbReference>
<comment type="caution">
    <text evidence="3">The sequence shown here is derived from an EMBL/GenBank/DDBJ whole genome shotgun (WGS) entry which is preliminary data.</text>
</comment>
<dbReference type="InterPro" id="IPR003331">
    <property type="entry name" value="UDP_GlcNAc_Epimerase_2_dom"/>
</dbReference>
<dbReference type="PANTHER" id="PTHR43174:SF1">
    <property type="entry name" value="UDP-N-ACETYLGLUCOSAMINE 2-EPIMERASE"/>
    <property type="match status" value="1"/>
</dbReference>
<evidence type="ECO:0000313" key="3">
    <source>
        <dbReference type="EMBL" id="MST50062.1"/>
    </source>
</evidence>
<evidence type="ECO:0000313" key="4">
    <source>
        <dbReference type="Proteomes" id="UP000442535"/>
    </source>
</evidence>
<sequence length="363" mass="40674">MITFVAGTTAEFIKIAPVIRELRRRGMDFQVWATDQHVDGVTEVLEDFDLRVPLAHFVPSTSRRTISRMSQVLPWFFDLARTLWHFRREFRARAARGVVLVHGDTFTTVFGAIAGRMLGCRVGHIEAGLRSGSLVSPFPEEINRRLVARLATDNFCPTAVEAANLRREGADKRSQIVVTGANTVVDALRFASAPAVARADLPRDYALVTLHRFELVQNRVAYTDIVRRVMRLSVQLPVVMMIGQSDRALLEQYGLMTALEESPIFTFDKMRYLEFIRVLVGATLVITDSGGLQEECAALGVPTAVHRTHTERRDGLGENIVLTGMDVKALDDFLAHFEDYRRPSQLDTFHPAAAIAEVLERGR</sequence>
<name>A0A7K0K3J8_9ACTO</name>
<dbReference type="RefSeq" id="WP_338106874.1">
    <property type="nucleotide sequence ID" value="NZ_VUMY01000012.1"/>
</dbReference>
<evidence type="ECO:0000259" key="2">
    <source>
        <dbReference type="Pfam" id="PF02350"/>
    </source>
</evidence>
<dbReference type="Proteomes" id="UP000442535">
    <property type="component" value="Unassembled WGS sequence"/>
</dbReference>
<evidence type="ECO:0000256" key="1">
    <source>
        <dbReference type="RuleBase" id="RU003513"/>
    </source>
</evidence>
<protein>
    <submittedName>
        <fullName evidence="3">UDP-N-acetyl glucosamine 2-epimerase</fullName>
    </submittedName>
</protein>
<comment type="similarity">
    <text evidence="1">Belongs to the UDP-N-acetylglucosamine 2-epimerase family.</text>
</comment>
<dbReference type="AlphaFoldDB" id="A0A7K0K3J8"/>
<proteinExistence type="inferred from homology"/>
<reference evidence="3 4" key="1">
    <citation type="submission" date="2019-08" db="EMBL/GenBank/DDBJ databases">
        <title>In-depth cultivation of the pig gut microbiome towards novel bacterial diversity and tailored functional studies.</title>
        <authorList>
            <person name="Wylensek D."/>
            <person name="Hitch T.C.A."/>
            <person name="Clavel T."/>
        </authorList>
    </citation>
    <scope>NUCLEOTIDE SEQUENCE [LARGE SCALE GENOMIC DNA]</scope>
    <source>
        <strain evidence="3 4">RF-GAM-744-WT-7</strain>
    </source>
</reference>
<dbReference type="GO" id="GO:0016853">
    <property type="term" value="F:isomerase activity"/>
    <property type="evidence" value="ECO:0007669"/>
    <property type="project" value="UniProtKB-KW"/>
</dbReference>
<dbReference type="PANTHER" id="PTHR43174">
    <property type="entry name" value="UDP-N-ACETYLGLUCOSAMINE 2-EPIMERASE"/>
    <property type="match status" value="1"/>
</dbReference>
<dbReference type="InterPro" id="IPR029767">
    <property type="entry name" value="WecB-like"/>
</dbReference>
<organism evidence="3 4">
    <name type="scientific">Mobiluncus porci</name>
    <dbReference type="NCBI Taxonomy" id="2652278"/>
    <lineage>
        <taxon>Bacteria</taxon>
        <taxon>Bacillati</taxon>
        <taxon>Actinomycetota</taxon>
        <taxon>Actinomycetes</taxon>
        <taxon>Actinomycetales</taxon>
        <taxon>Actinomycetaceae</taxon>
        <taxon>Mobiluncus</taxon>
    </lineage>
</organism>
<keyword evidence="1" id="KW-0413">Isomerase</keyword>
<gene>
    <name evidence="3" type="ORF">FYJ63_07420</name>
</gene>